<dbReference type="AlphaFoldDB" id="A0A0N5A2M7"/>
<evidence type="ECO:0000256" key="1">
    <source>
        <dbReference type="SAM" id="SignalP"/>
    </source>
</evidence>
<dbReference type="Proteomes" id="UP000038045">
    <property type="component" value="Unplaced"/>
</dbReference>
<name>A0A0N5A2M7_PARTI</name>
<keyword evidence="2" id="KW-1185">Reference proteome</keyword>
<feature type="chain" id="PRO_5005892803" evidence="1">
    <location>
        <begin position="23"/>
        <end position="129"/>
    </location>
</feature>
<dbReference type="PANTHER" id="PTHR37427:SF2">
    <property type="entry name" value="SECRETED PROTEIN"/>
    <property type="match status" value="1"/>
</dbReference>
<evidence type="ECO:0000313" key="3">
    <source>
        <dbReference type="WBParaSite" id="PTRK_0001588800.1"/>
    </source>
</evidence>
<organism evidence="2 3">
    <name type="scientific">Parastrongyloides trichosuri</name>
    <name type="common">Possum-specific nematode worm</name>
    <dbReference type="NCBI Taxonomy" id="131310"/>
    <lineage>
        <taxon>Eukaryota</taxon>
        <taxon>Metazoa</taxon>
        <taxon>Ecdysozoa</taxon>
        <taxon>Nematoda</taxon>
        <taxon>Chromadorea</taxon>
        <taxon>Rhabditida</taxon>
        <taxon>Tylenchina</taxon>
        <taxon>Panagrolaimomorpha</taxon>
        <taxon>Strongyloidoidea</taxon>
        <taxon>Strongyloididae</taxon>
        <taxon>Parastrongyloides</taxon>
    </lineage>
</organism>
<accession>A0A0N5A2M7</accession>
<proteinExistence type="predicted"/>
<evidence type="ECO:0000313" key="2">
    <source>
        <dbReference type="Proteomes" id="UP000038045"/>
    </source>
</evidence>
<dbReference type="WBParaSite" id="PTRK_0001588800.1">
    <property type="protein sequence ID" value="PTRK_0001588800.1"/>
    <property type="gene ID" value="PTRK_0001588800"/>
</dbReference>
<protein>
    <submittedName>
        <fullName evidence="3">Secreted protein</fullName>
    </submittedName>
</protein>
<keyword evidence="1" id="KW-0732">Signal</keyword>
<reference evidence="3" key="1">
    <citation type="submission" date="2017-02" db="UniProtKB">
        <authorList>
            <consortium name="WormBaseParasite"/>
        </authorList>
    </citation>
    <scope>IDENTIFICATION</scope>
</reference>
<sequence>MKSFFNLGLVLIVSIIIGQALACNIIIHVKSDTSKKFQAQITTPNGKIGEKWTFTKPKERNTFQEKADVCGLGDFKIAVFENGKLNNTVSVTLNGIGRVDYLVGDDLKPVMNIRHGASCKGECAPISTH</sequence>
<feature type="signal peptide" evidence="1">
    <location>
        <begin position="1"/>
        <end position="22"/>
    </location>
</feature>
<dbReference type="STRING" id="131310.A0A0N5A2M7"/>
<dbReference type="PANTHER" id="PTHR37427">
    <property type="entry name" value="PROTEIN CBG20963-RELATED"/>
    <property type="match status" value="1"/>
</dbReference>